<name>A0A6A6GXS6_VIRVR</name>
<evidence type="ECO:0000313" key="2">
    <source>
        <dbReference type="EMBL" id="KAF2230555.1"/>
    </source>
</evidence>
<feature type="region of interest" description="Disordered" evidence="1">
    <location>
        <begin position="100"/>
        <end position="122"/>
    </location>
</feature>
<proteinExistence type="predicted"/>
<dbReference type="AlphaFoldDB" id="A0A6A6GXS6"/>
<gene>
    <name evidence="2" type="ORF">EV356DRAFT_329646</name>
</gene>
<evidence type="ECO:0000313" key="3">
    <source>
        <dbReference type="Proteomes" id="UP000800092"/>
    </source>
</evidence>
<accession>A0A6A6GXS6</accession>
<dbReference type="EMBL" id="ML991839">
    <property type="protein sequence ID" value="KAF2230555.1"/>
    <property type="molecule type" value="Genomic_DNA"/>
</dbReference>
<reference evidence="2" key="1">
    <citation type="journal article" date="2020" name="Stud. Mycol.">
        <title>101 Dothideomycetes genomes: a test case for predicting lifestyles and emergence of pathogens.</title>
        <authorList>
            <person name="Haridas S."/>
            <person name="Albert R."/>
            <person name="Binder M."/>
            <person name="Bloem J."/>
            <person name="Labutti K."/>
            <person name="Salamov A."/>
            <person name="Andreopoulos B."/>
            <person name="Baker S."/>
            <person name="Barry K."/>
            <person name="Bills G."/>
            <person name="Bluhm B."/>
            <person name="Cannon C."/>
            <person name="Castanera R."/>
            <person name="Culley D."/>
            <person name="Daum C."/>
            <person name="Ezra D."/>
            <person name="Gonzalez J."/>
            <person name="Henrissat B."/>
            <person name="Kuo A."/>
            <person name="Liang C."/>
            <person name="Lipzen A."/>
            <person name="Lutzoni F."/>
            <person name="Magnuson J."/>
            <person name="Mondo S."/>
            <person name="Nolan M."/>
            <person name="Ohm R."/>
            <person name="Pangilinan J."/>
            <person name="Park H.-J."/>
            <person name="Ramirez L."/>
            <person name="Alfaro M."/>
            <person name="Sun H."/>
            <person name="Tritt A."/>
            <person name="Yoshinaga Y."/>
            <person name="Zwiers L.-H."/>
            <person name="Turgeon B."/>
            <person name="Goodwin S."/>
            <person name="Spatafora J."/>
            <person name="Crous P."/>
            <person name="Grigoriev I."/>
        </authorList>
    </citation>
    <scope>NUCLEOTIDE SEQUENCE</scope>
    <source>
        <strain evidence="2">Tuck. ex Michener</strain>
    </source>
</reference>
<evidence type="ECO:0000256" key="1">
    <source>
        <dbReference type="SAM" id="MobiDB-lite"/>
    </source>
</evidence>
<dbReference type="Proteomes" id="UP000800092">
    <property type="component" value="Unassembled WGS sequence"/>
</dbReference>
<sequence length="122" mass="13551">MPGCCRIPAPAPSLATVAAALARWRARSDHHGLCYSWYLSGIDNVLTHTLQSFRPLSLISYALSTRKVRNEDSLWAGYLNSTVPSYPSWKAYASWDDGSLPSPNHQAPQPRVVPRRRNDTAS</sequence>
<organism evidence="2 3">
    <name type="scientific">Viridothelium virens</name>
    <name type="common">Speckled blister lichen</name>
    <name type="synonym">Trypethelium virens</name>
    <dbReference type="NCBI Taxonomy" id="1048519"/>
    <lineage>
        <taxon>Eukaryota</taxon>
        <taxon>Fungi</taxon>
        <taxon>Dikarya</taxon>
        <taxon>Ascomycota</taxon>
        <taxon>Pezizomycotina</taxon>
        <taxon>Dothideomycetes</taxon>
        <taxon>Dothideomycetes incertae sedis</taxon>
        <taxon>Trypetheliales</taxon>
        <taxon>Trypetheliaceae</taxon>
        <taxon>Viridothelium</taxon>
    </lineage>
</organism>
<keyword evidence="3" id="KW-1185">Reference proteome</keyword>
<protein>
    <submittedName>
        <fullName evidence="2">Uncharacterized protein</fullName>
    </submittedName>
</protein>